<evidence type="ECO:0000313" key="5">
    <source>
        <dbReference type="Proteomes" id="UP000693981"/>
    </source>
</evidence>
<dbReference type="SMART" id="SM00248">
    <property type="entry name" value="ANK"/>
    <property type="match status" value="3"/>
</dbReference>
<dbReference type="InterPro" id="IPR051637">
    <property type="entry name" value="Ank_repeat_dom-contain_49"/>
</dbReference>
<keyword evidence="2" id="KW-0040">ANK repeat</keyword>
<keyword evidence="4" id="KW-0418">Kinase</keyword>
<protein>
    <submittedName>
        <fullName evidence="4">Mitogen-activated protein kinase kinase 5</fullName>
    </submittedName>
</protein>
<keyword evidence="4" id="KW-0808">Transferase</keyword>
<accession>A0A8T1WR11</accession>
<reference evidence="4" key="1">
    <citation type="submission" date="2021-02" db="EMBL/GenBank/DDBJ databases">
        <authorList>
            <person name="Palmer J.M."/>
        </authorList>
    </citation>
    <scope>NUCLEOTIDE SEQUENCE</scope>
    <source>
        <strain evidence="4">SCRP23</strain>
    </source>
</reference>
<keyword evidence="1" id="KW-0677">Repeat</keyword>
<dbReference type="AlphaFoldDB" id="A0A8T1WR11"/>
<keyword evidence="5" id="KW-1185">Reference proteome</keyword>
<gene>
    <name evidence="4" type="primary">MKK5_6</name>
    <name evidence="4" type="ORF">PHYBOEH_003060</name>
</gene>
<evidence type="ECO:0000256" key="3">
    <source>
        <dbReference type="SAM" id="MobiDB-lite"/>
    </source>
</evidence>
<evidence type="ECO:0000256" key="1">
    <source>
        <dbReference type="ARBA" id="ARBA00022737"/>
    </source>
</evidence>
<feature type="region of interest" description="Disordered" evidence="3">
    <location>
        <begin position="30"/>
        <end position="67"/>
    </location>
</feature>
<evidence type="ECO:0000256" key="2">
    <source>
        <dbReference type="ARBA" id="ARBA00023043"/>
    </source>
</evidence>
<feature type="compositionally biased region" description="Polar residues" evidence="3">
    <location>
        <begin position="49"/>
        <end position="63"/>
    </location>
</feature>
<dbReference type="Proteomes" id="UP000693981">
    <property type="component" value="Unassembled WGS sequence"/>
</dbReference>
<comment type="caution">
    <text evidence="4">The sequence shown here is derived from an EMBL/GenBank/DDBJ whole genome shotgun (WGS) entry which is preliminary data.</text>
</comment>
<evidence type="ECO:0000313" key="4">
    <source>
        <dbReference type="EMBL" id="KAG7395896.1"/>
    </source>
</evidence>
<dbReference type="PANTHER" id="PTHR24180">
    <property type="entry name" value="CYCLIN-DEPENDENT KINASE INHIBITOR 2C-RELATED"/>
    <property type="match status" value="1"/>
</dbReference>
<dbReference type="PANTHER" id="PTHR24180:SF45">
    <property type="entry name" value="POLY [ADP-RIBOSE] POLYMERASE TANKYRASE"/>
    <property type="match status" value="1"/>
</dbReference>
<organism evidence="4 5">
    <name type="scientific">Phytophthora boehmeriae</name>
    <dbReference type="NCBI Taxonomy" id="109152"/>
    <lineage>
        <taxon>Eukaryota</taxon>
        <taxon>Sar</taxon>
        <taxon>Stramenopiles</taxon>
        <taxon>Oomycota</taxon>
        <taxon>Peronosporomycetes</taxon>
        <taxon>Peronosporales</taxon>
        <taxon>Peronosporaceae</taxon>
        <taxon>Phytophthora</taxon>
    </lineage>
</organism>
<name>A0A8T1WR11_9STRA</name>
<dbReference type="GO" id="GO:0016301">
    <property type="term" value="F:kinase activity"/>
    <property type="evidence" value="ECO:0007669"/>
    <property type="project" value="UniProtKB-KW"/>
</dbReference>
<dbReference type="OrthoDB" id="2157354at2759"/>
<dbReference type="Pfam" id="PF12796">
    <property type="entry name" value="Ank_2"/>
    <property type="match status" value="1"/>
</dbReference>
<proteinExistence type="predicted"/>
<dbReference type="InterPro" id="IPR002110">
    <property type="entry name" value="Ankyrin_rpt"/>
</dbReference>
<dbReference type="EMBL" id="JAGDFL010000182">
    <property type="protein sequence ID" value="KAG7395896.1"/>
    <property type="molecule type" value="Genomic_DNA"/>
</dbReference>
<sequence>MVGSQAHLGKGVPRYPPWLQKALKTKEETEQFWLKQQEKAESQKQKQQRPTSKSRTPTQSASGQAALKQIVERSKQRDPFVSVWVSIAADDAQAVEAYLEADHRRFFMRKDYLCNAGKGVEGNGGGESLLHEASYLGSVRVVRMLVAFMKTHFTYDTCQNAVNAIDTQYGLTTPMIAACRNSLGPVTNRVEILQLLVEAGGDTALCDSHGDTVLHWCARNSRVALLRYLLKHTDAPAVALSVQNYKRCTPLDIAKLQLERNRCLSTVTVHELLAGVDQTCNLRVKMLRFKRNETLIRARNAAHVQEQLAVILETSEQLIPKGERLWRDTLESAERHRKAEVQQHVDEVVKAAGTTARQWLETKEGKLFVKKQIPLATADIKHAVHSGKIPKPKDFMVAAKQRVQDLYCVEKEQSAKKLAIESFVAERPPYPRDRVAELRHLLHL</sequence>